<feature type="region of interest" description="Disordered" evidence="5">
    <location>
        <begin position="1"/>
        <end position="126"/>
    </location>
</feature>
<evidence type="ECO:0000256" key="1">
    <source>
        <dbReference type="ARBA" id="ARBA00007074"/>
    </source>
</evidence>
<feature type="compositionally biased region" description="Basic and acidic residues" evidence="5">
    <location>
        <begin position="1"/>
        <end position="23"/>
    </location>
</feature>
<feature type="transmembrane region" description="Helical" evidence="6">
    <location>
        <begin position="384"/>
        <end position="409"/>
    </location>
</feature>
<dbReference type="Pfam" id="PF00877">
    <property type="entry name" value="NLPC_P60"/>
    <property type="match status" value="1"/>
</dbReference>
<comment type="caution">
    <text evidence="8">The sequence shown here is derived from an EMBL/GenBank/DDBJ whole genome shotgun (WGS) entry which is preliminary data.</text>
</comment>
<feature type="compositionally biased region" description="Polar residues" evidence="5">
    <location>
        <begin position="158"/>
        <end position="168"/>
    </location>
</feature>
<dbReference type="Gene3D" id="3.90.1720.10">
    <property type="entry name" value="endopeptidase domain like (from Nostoc punctiforme)"/>
    <property type="match status" value="1"/>
</dbReference>
<evidence type="ECO:0000256" key="2">
    <source>
        <dbReference type="ARBA" id="ARBA00022670"/>
    </source>
</evidence>
<evidence type="ECO:0000256" key="6">
    <source>
        <dbReference type="SAM" id="Phobius"/>
    </source>
</evidence>
<evidence type="ECO:0000256" key="5">
    <source>
        <dbReference type="SAM" id="MobiDB-lite"/>
    </source>
</evidence>
<dbReference type="InterPro" id="IPR000064">
    <property type="entry name" value="NLP_P60_dom"/>
</dbReference>
<feature type="region of interest" description="Disordered" evidence="5">
    <location>
        <begin position="152"/>
        <end position="172"/>
    </location>
</feature>
<feature type="compositionally biased region" description="Basic and acidic residues" evidence="5">
    <location>
        <begin position="32"/>
        <end position="44"/>
    </location>
</feature>
<dbReference type="EMBL" id="VSSQ01000310">
    <property type="protein sequence ID" value="MPL90688.1"/>
    <property type="molecule type" value="Genomic_DNA"/>
</dbReference>
<gene>
    <name evidence="8" type="ORF">SDC9_36743</name>
</gene>
<evidence type="ECO:0000256" key="3">
    <source>
        <dbReference type="ARBA" id="ARBA00022801"/>
    </source>
</evidence>
<keyword evidence="6" id="KW-1133">Transmembrane helix</keyword>
<sequence length="741" mass="82364">MSNDKGELKSRDKVVTKMTREGAVEENLTDGSSERISKRLEEAKLVQPPETREAASPVSEEYQKALLKKRQVQDYQEETQEHPTQTDAKESANGNMAVDQTLPNPDSVSAVHPSEGVPHVSSPKHGVTEAVLARKLTSSSDGKYVDSASVLSRISEKAPSNTESTTAPVSRKLEKLEKRADKANERLEAARDKLPKKKVIKSERVFDEATGKAHTRLHFDDEIKQPKSSGKLTFEAKKEVRKLGDSLGDAVHGKLHEVEQENSGVEAAHKSEMVAETAIREASRHERSQLSKPYEKVSKLEEKADKANFNLHYEKTVQDNPEMKGSGRSKFYQKQQIKKEYAAARRAGTQTAGNAGKAASSGAKKSGEKFTEKVGEFIKKNKKVFIWLGVGILIAIFFVAGISACSAMFGQMGSGVIASSYLSEDDAMRGAESQYCSMEADLQYELDHYASLHPGYDEYQFDLDDIEHDPYVLVSLLSALHGGEFTLADVQGTLGMLFDKQYIITTTEEVQVRYRTETRTGSYTVTDPETGETSTEYYEYDVQVPYNYYILHVELENFNLSHVPVYIMGQDELSMYAMYMSTLGNREDLFPSSSYVSKYITNPPADYEVPAEHLEDATFNTLITEAEKYLGYPYVWGGSNPDTSFDCSGFVSWVLTNSGLVNTGRLGAQGLCNVCTRISEADAQPGDLIFFVGTYDTPGVSHVGIYVGDGVMLHCGDPIQYTSINTSYWQQHFYTFGRPNY</sequence>
<organism evidence="8">
    <name type="scientific">bioreactor metagenome</name>
    <dbReference type="NCBI Taxonomy" id="1076179"/>
    <lineage>
        <taxon>unclassified sequences</taxon>
        <taxon>metagenomes</taxon>
        <taxon>ecological metagenomes</taxon>
    </lineage>
</organism>
<dbReference type="InterPro" id="IPR038765">
    <property type="entry name" value="Papain-like_cys_pep_sf"/>
</dbReference>
<keyword evidence="4" id="KW-0788">Thiol protease</keyword>
<dbReference type="NCBIfam" id="NF045974">
    <property type="entry name" value="conju_CD1108"/>
    <property type="match status" value="1"/>
</dbReference>
<keyword evidence="2" id="KW-0645">Protease</keyword>
<evidence type="ECO:0000259" key="7">
    <source>
        <dbReference type="PROSITE" id="PS51935"/>
    </source>
</evidence>
<dbReference type="AlphaFoldDB" id="A0A644VH83"/>
<keyword evidence="3" id="KW-0378">Hydrolase</keyword>
<name>A0A644VH83_9ZZZZ</name>
<dbReference type="PANTHER" id="PTHR47053:SF5">
    <property type="entry name" value="BIFUNCTIONAL MURAMIDASE_DL-ENDOPEPTIDASE CWLT"/>
    <property type="match status" value="1"/>
</dbReference>
<dbReference type="PANTHER" id="PTHR47053">
    <property type="entry name" value="MUREIN DD-ENDOPEPTIDASE MEPH-RELATED"/>
    <property type="match status" value="1"/>
</dbReference>
<proteinExistence type="inferred from homology"/>
<reference evidence="8" key="1">
    <citation type="submission" date="2019-08" db="EMBL/GenBank/DDBJ databases">
        <authorList>
            <person name="Kucharzyk K."/>
            <person name="Murdoch R.W."/>
            <person name="Higgins S."/>
            <person name="Loffler F."/>
        </authorList>
    </citation>
    <scope>NUCLEOTIDE SEQUENCE</scope>
</reference>
<accession>A0A644VH83</accession>
<feature type="domain" description="NlpC/P60" evidence="7">
    <location>
        <begin position="616"/>
        <end position="740"/>
    </location>
</feature>
<evidence type="ECO:0000313" key="8">
    <source>
        <dbReference type="EMBL" id="MPL90688.1"/>
    </source>
</evidence>
<dbReference type="SUPFAM" id="SSF54001">
    <property type="entry name" value="Cysteine proteinases"/>
    <property type="match status" value="1"/>
</dbReference>
<protein>
    <recommendedName>
        <fullName evidence="7">NlpC/P60 domain-containing protein</fullName>
    </recommendedName>
</protein>
<dbReference type="PROSITE" id="PS51935">
    <property type="entry name" value="NLPC_P60"/>
    <property type="match status" value="1"/>
</dbReference>
<comment type="similarity">
    <text evidence="1">Belongs to the peptidase C40 family.</text>
</comment>
<keyword evidence="6" id="KW-0812">Transmembrane</keyword>
<evidence type="ECO:0000256" key="4">
    <source>
        <dbReference type="ARBA" id="ARBA00022807"/>
    </source>
</evidence>
<dbReference type="GO" id="GO:0008234">
    <property type="term" value="F:cysteine-type peptidase activity"/>
    <property type="evidence" value="ECO:0007669"/>
    <property type="project" value="UniProtKB-KW"/>
</dbReference>
<keyword evidence="6" id="KW-0472">Membrane</keyword>
<dbReference type="InterPro" id="IPR051202">
    <property type="entry name" value="Peptidase_C40"/>
</dbReference>
<dbReference type="GO" id="GO:0006508">
    <property type="term" value="P:proteolysis"/>
    <property type="evidence" value="ECO:0007669"/>
    <property type="project" value="UniProtKB-KW"/>
</dbReference>